<dbReference type="Gene3D" id="1.10.630.10">
    <property type="entry name" value="Cytochrome P450"/>
    <property type="match status" value="1"/>
</dbReference>
<dbReference type="Pfam" id="PF00067">
    <property type="entry name" value="p450"/>
    <property type="match status" value="1"/>
</dbReference>
<dbReference type="InterPro" id="IPR002401">
    <property type="entry name" value="Cyt_P450_E_grp-I"/>
</dbReference>
<organism evidence="16 17">
    <name type="scientific">Calocera cornea HHB12733</name>
    <dbReference type="NCBI Taxonomy" id="1353952"/>
    <lineage>
        <taxon>Eukaryota</taxon>
        <taxon>Fungi</taxon>
        <taxon>Dikarya</taxon>
        <taxon>Basidiomycota</taxon>
        <taxon>Agaricomycotina</taxon>
        <taxon>Dacrymycetes</taxon>
        <taxon>Dacrymycetales</taxon>
        <taxon>Dacrymycetaceae</taxon>
        <taxon>Calocera</taxon>
    </lineage>
</organism>
<dbReference type="PRINTS" id="PR00463">
    <property type="entry name" value="EP450I"/>
</dbReference>
<evidence type="ECO:0000256" key="6">
    <source>
        <dbReference type="ARBA" id="ARBA00022692"/>
    </source>
</evidence>
<evidence type="ECO:0000256" key="4">
    <source>
        <dbReference type="ARBA" id="ARBA00010617"/>
    </source>
</evidence>
<dbReference type="GO" id="GO:0016020">
    <property type="term" value="C:membrane"/>
    <property type="evidence" value="ECO:0007669"/>
    <property type="project" value="UniProtKB-SubCell"/>
</dbReference>
<dbReference type="InterPro" id="IPR001128">
    <property type="entry name" value="Cyt_P450"/>
</dbReference>
<feature type="signal peptide" evidence="15">
    <location>
        <begin position="1"/>
        <end position="24"/>
    </location>
</feature>
<dbReference type="OrthoDB" id="2789670at2759"/>
<evidence type="ECO:0000256" key="13">
    <source>
        <dbReference type="PIRSR" id="PIRSR602401-1"/>
    </source>
</evidence>
<keyword evidence="11 14" id="KW-0503">Monooxygenase</keyword>
<evidence type="ECO:0000256" key="15">
    <source>
        <dbReference type="SAM" id="SignalP"/>
    </source>
</evidence>
<evidence type="ECO:0000256" key="1">
    <source>
        <dbReference type="ARBA" id="ARBA00001971"/>
    </source>
</evidence>
<feature type="non-terminal residue" evidence="16">
    <location>
        <position position="1"/>
    </location>
</feature>
<dbReference type="AlphaFoldDB" id="A0A165FEN8"/>
<dbReference type="GO" id="GO:0020037">
    <property type="term" value="F:heme binding"/>
    <property type="evidence" value="ECO:0007669"/>
    <property type="project" value="InterPro"/>
</dbReference>
<evidence type="ECO:0000256" key="12">
    <source>
        <dbReference type="ARBA" id="ARBA00023136"/>
    </source>
</evidence>
<dbReference type="SUPFAM" id="SSF48264">
    <property type="entry name" value="Cytochrome P450"/>
    <property type="match status" value="1"/>
</dbReference>
<evidence type="ECO:0000313" key="16">
    <source>
        <dbReference type="EMBL" id="KZT56636.1"/>
    </source>
</evidence>
<proteinExistence type="inferred from homology"/>
<comment type="pathway">
    <text evidence="3">Secondary metabolite biosynthesis.</text>
</comment>
<evidence type="ECO:0000256" key="3">
    <source>
        <dbReference type="ARBA" id="ARBA00005179"/>
    </source>
</evidence>
<dbReference type="PRINTS" id="PR00385">
    <property type="entry name" value="P450"/>
</dbReference>
<name>A0A165FEN8_9BASI</name>
<keyword evidence="8" id="KW-1133">Transmembrane helix</keyword>
<evidence type="ECO:0000256" key="8">
    <source>
        <dbReference type="ARBA" id="ARBA00022989"/>
    </source>
</evidence>
<gene>
    <name evidence="16" type="ORF">CALCODRAFT_435433</name>
</gene>
<dbReference type="GO" id="GO:0016705">
    <property type="term" value="F:oxidoreductase activity, acting on paired donors, with incorporation or reduction of molecular oxygen"/>
    <property type="evidence" value="ECO:0007669"/>
    <property type="project" value="InterPro"/>
</dbReference>
<dbReference type="Proteomes" id="UP000076842">
    <property type="component" value="Unassembled WGS sequence"/>
</dbReference>
<keyword evidence="12" id="KW-0472">Membrane</keyword>
<evidence type="ECO:0000256" key="7">
    <source>
        <dbReference type="ARBA" id="ARBA00022723"/>
    </source>
</evidence>
<protein>
    <submittedName>
        <fullName evidence="16">Cytochrome P450</fullName>
    </submittedName>
</protein>
<reference evidence="16 17" key="1">
    <citation type="journal article" date="2016" name="Mol. Biol. Evol.">
        <title>Comparative Genomics of Early-Diverging Mushroom-Forming Fungi Provides Insights into the Origins of Lignocellulose Decay Capabilities.</title>
        <authorList>
            <person name="Nagy L.G."/>
            <person name="Riley R."/>
            <person name="Tritt A."/>
            <person name="Adam C."/>
            <person name="Daum C."/>
            <person name="Floudas D."/>
            <person name="Sun H."/>
            <person name="Yadav J.S."/>
            <person name="Pangilinan J."/>
            <person name="Larsson K.H."/>
            <person name="Matsuura K."/>
            <person name="Barry K."/>
            <person name="Labutti K."/>
            <person name="Kuo R."/>
            <person name="Ohm R.A."/>
            <person name="Bhattacharya S.S."/>
            <person name="Shirouzu T."/>
            <person name="Yoshinaga Y."/>
            <person name="Martin F.M."/>
            <person name="Grigoriev I.V."/>
            <person name="Hibbett D.S."/>
        </authorList>
    </citation>
    <scope>NUCLEOTIDE SEQUENCE [LARGE SCALE GENOMIC DNA]</scope>
    <source>
        <strain evidence="16 17">HHB12733</strain>
    </source>
</reference>
<feature type="binding site" description="axial binding residue" evidence="13">
    <location>
        <position position="138"/>
    </location>
    <ligand>
        <name>heme</name>
        <dbReference type="ChEBI" id="CHEBI:30413"/>
    </ligand>
    <ligandPart>
        <name>Fe</name>
        <dbReference type="ChEBI" id="CHEBI:18248"/>
    </ligandPart>
</feature>
<sequence length="214" mass="24014">TAATLTFFVLAMLLHPEVMRTAQGDLDNVVGDKPPTFQDKERLPYLFAIVKEVLRWRPPAPMGLPHAASEDFQYGEYLIPKGAWIIDNLWSQGRDPALYTDPEAFNPSRFLDSEGNIKPGAPDSHDDFLGFGHGRRICPGQNLAINSLFITFAYLLWAFEFRKEKDADGNDVILDETDIVDNNLSVFPAPFKVQFVPRFKDLDAKLDLAAAALM</sequence>
<keyword evidence="9 14" id="KW-0560">Oxidoreductase</keyword>
<dbReference type="InParanoid" id="A0A165FEN8"/>
<dbReference type="GO" id="GO:0004497">
    <property type="term" value="F:monooxygenase activity"/>
    <property type="evidence" value="ECO:0007669"/>
    <property type="project" value="UniProtKB-KW"/>
</dbReference>
<evidence type="ECO:0000256" key="14">
    <source>
        <dbReference type="RuleBase" id="RU000461"/>
    </source>
</evidence>
<evidence type="ECO:0000256" key="5">
    <source>
        <dbReference type="ARBA" id="ARBA00022617"/>
    </source>
</evidence>
<comment type="cofactor">
    <cofactor evidence="1 13">
        <name>heme</name>
        <dbReference type="ChEBI" id="CHEBI:30413"/>
    </cofactor>
</comment>
<comment type="similarity">
    <text evidence="4 14">Belongs to the cytochrome P450 family.</text>
</comment>
<keyword evidence="10 13" id="KW-0408">Iron</keyword>
<evidence type="ECO:0000256" key="9">
    <source>
        <dbReference type="ARBA" id="ARBA00023002"/>
    </source>
</evidence>
<evidence type="ECO:0000313" key="17">
    <source>
        <dbReference type="Proteomes" id="UP000076842"/>
    </source>
</evidence>
<evidence type="ECO:0000256" key="2">
    <source>
        <dbReference type="ARBA" id="ARBA00004370"/>
    </source>
</evidence>
<keyword evidence="6" id="KW-0812">Transmembrane</keyword>
<comment type="subcellular location">
    <subcellularLocation>
        <location evidence="2">Membrane</location>
    </subcellularLocation>
</comment>
<feature type="chain" id="PRO_5007857745" evidence="15">
    <location>
        <begin position="25"/>
        <end position="214"/>
    </location>
</feature>
<keyword evidence="7 13" id="KW-0479">Metal-binding</keyword>
<keyword evidence="15" id="KW-0732">Signal</keyword>
<evidence type="ECO:0000256" key="10">
    <source>
        <dbReference type="ARBA" id="ARBA00023004"/>
    </source>
</evidence>
<dbReference type="PANTHER" id="PTHR46300:SF2">
    <property type="entry name" value="CYTOCHROME P450 MONOOXYGENASE ALNH-RELATED"/>
    <property type="match status" value="1"/>
</dbReference>
<dbReference type="InterPro" id="IPR017972">
    <property type="entry name" value="Cyt_P450_CS"/>
</dbReference>
<dbReference type="GO" id="GO:0005506">
    <property type="term" value="F:iron ion binding"/>
    <property type="evidence" value="ECO:0007669"/>
    <property type="project" value="InterPro"/>
</dbReference>
<dbReference type="EMBL" id="KV423974">
    <property type="protein sequence ID" value="KZT56636.1"/>
    <property type="molecule type" value="Genomic_DNA"/>
</dbReference>
<keyword evidence="5 13" id="KW-0349">Heme</keyword>
<keyword evidence="17" id="KW-1185">Reference proteome</keyword>
<dbReference type="STRING" id="1353952.A0A165FEN8"/>
<dbReference type="InterPro" id="IPR050364">
    <property type="entry name" value="Cytochrome_P450_fung"/>
</dbReference>
<dbReference type="InterPro" id="IPR036396">
    <property type="entry name" value="Cyt_P450_sf"/>
</dbReference>
<evidence type="ECO:0000256" key="11">
    <source>
        <dbReference type="ARBA" id="ARBA00023033"/>
    </source>
</evidence>
<dbReference type="PANTHER" id="PTHR46300">
    <property type="entry name" value="P450, PUTATIVE (EUROFUNG)-RELATED-RELATED"/>
    <property type="match status" value="1"/>
</dbReference>
<dbReference type="PROSITE" id="PS00086">
    <property type="entry name" value="CYTOCHROME_P450"/>
    <property type="match status" value="1"/>
</dbReference>
<accession>A0A165FEN8</accession>